<gene>
    <name evidence="1" type="ORF">HOLleu_21987</name>
</gene>
<evidence type="ECO:0000313" key="2">
    <source>
        <dbReference type="Proteomes" id="UP001152320"/>
    </source>
</evidence>
<protein>
    <recommendedName>
        <fullName evidence="3">CCHC-type domain-containing protein</fullName>
    </recommendedName>
</protein>
<sequence>MTTFKGGHSIFGCDEFKGLNPDQRLTFAKENRLCFNCLGAGHRSSECKLNRTCSVKGCGIKRTKYLHLGSTEAKLSNHEDAAHEPSVRSGFISGALSVSAVNGAGNLRVALSVVAVQGKSKGDSQSVSTFALLDTGSTSSFCSESLLRQLGEVGSKQKLHLSTIHCKESVARTSVVNLEVTSADNDYVIDIPLVYSIREIPIREENIVSMEDLEQWVHFGGLDVPQVYSGQVELLIGQDIPEALVPLEIRKGRVGDPFAIRIRTQLDWAVSGPLGGTGGDPVSHFVCSDAELDMRLNKVWKLESCENLSHENGLSPNDRKSLAINHTDGHYELGVPFKCQPVKLTNSRDNC</sequence>
<keyword evidence="2" id="KW-1185">Reference proteome</keyword>
<dbReference type="OrthoDB" id="8037641at2759"/>
<comment type="caution">
    <text evidence="1">The sequence shown here is derived from an EMBL/GenBank/DDBJ whole genome shotgun (WGS) entry which is preliminary data.</text>
</comment>
<evidence type="ECO:0000313" key="1">
    <source>
        <dbReference type="EMBL" id="KAJ8034948.1"/>
    </source>
</evidence>
<organism evidence="1 2">
    <name type="scientific">Holothuria leucospilota</name>
    <name type="common">Black long sea cucumber</name>
    <name type="synonym">Mertensiothuria leucospilota</name>
    <dbReference type="NCBI Taxonomy" id="206669"/>
    <lineage>
        <taxon>Eukaryota</taxon>
        <taxon>Metazoa</taxon>
        <taxon>Echinodermata</taxon>
        <taxon>Eleutherozoa</taxon>
        <taxon>Echinozoa</taxon>
        <taxon>Holothuroidea</taxon>
        <taxon>Aspidochirotacea</taxon>
        <taxon>Aspidochirotida</taxon>
        <taxon>Holothuriidae</taxon>
        <taxon>Holothuria</taxon>
    </lineage>
</organism>
<dbReference type="AlphaFoldDB" id="A0A9Q1H6V2"/>
<dbReference type="PANTHER" id="PTHR47331">
    <property type="entry name" value="PHD-TYPE DOMAIN-CONTAINING PROTEIN"/>
    <property type="match status" value="1"/>
</dbReference>
<dbReference type="Proteomes" id="UP001152320">
    <property type="component" value="Chromosome 10"/>
</dbReference>
<dbReference type="PANTHER" id="PTHR47331:SF1">
    <property type="entry name" value="GAG-LIKE PROTEIN"/>
    <property type="match status" value="1"/>
</dbReference>
<accession>A0A9Q1H6V2</accession>
<name>A0A9Q1H6V2_HOLLE</name>
<proteinExistence type="predicted"/>
<reference evidence="1" key="1">
    <citation type="submission" date="2021-10" db="EMBL/GenBank/DDBJ databases">
        <title>Tropical sea cucumber genome reveals ecological adaptation and Cuvierian tubules defense mechanism.</title>
        <authorList>
            <person name="Chen T."/>
        </authorList>
    </citation>
    <scope>NUCLEOTIDE SEQUENCE</scope>
    <source>
        <strain evidence="1">Nanhai2018</strain>
        <tissue evidence="1">Muscle</tissue>
    </source>
</reference>
<dbReference type="EMBL" id="JAIZAY010000010">
    <property type="protein sequence ID" value="KAJ8034948.1"/>
    <property type="molecule type" value="Genomic_DNA"/>
</dbReference>
<evidence type="ECO:0008006" key="3">
    <source>
        <dbReference type="Google" id="ProtNLM"/>
    </source>
</evidence>